<accession>A0A532V505</accession>
<sequence length="128" mass="14906">MSTTKLKYPELTEKIIGCAMEVHNTIGSGFQELIYQRALAVEFEKAGLKSDREKEIPIKYKGMDIGTRRVDFLVEELIMVELKAISQLDDLHKAQMINYLEAYKLEIGLLINFGEKRLNWKRFIKTHK</sequence>
<reference evidence="1 2" key="1">
    <citation type="submission" date="2017-06" db="EMBL/GenBank/DDBJ databases">
        <title>Novel microbial phyla capable of carbon fixation and sulfur reduction in deep-sea sediments.</title>
        <authorList>
            <person name="Huang J."/>
            <person name="Baker B."/>
            <person name="Wang Y."/>
        </authorList>
    </citation>
    <scope>NUCLEOTIDE SEQUENCE [LARGE SCALE GENOMIC DNA]</scope>
    <source>
        <strain evidence="1">B3_LCP</strain>
    </source>
</reference>
<dbReference type="EMBL" id="NJBN01000001">
    <property type="protein sequence ID" value="TKJ42269.1"/>
    <property type="molecule type" value="Genomic_DNA"/>
</dbReference>
<comment type="caution">
    <text evidence="1">The sequence shown here is derived from an EMBL/GenBank/DDBJ whole genome shotgun (WGS) entry which is preliminary data.</text>
</comment>
<dbReference type="InterPro" id="IPR026350">
    <property type="entry name" value="GxxExxY"/>
</dbReference>
<evidence type="ECO:0000313" key="2">
    <source>
        <dbReference type="Proteomes" id="UP000319619"/>
    </source>
</evidence>
<evidence type="ECO:0000313" key="1">
    <source>
        <dbReference type="EMBL" id="TKJ42269.1"/>
    </source>
</evidence>
<protein>
    <submittedName>
        <fullName evidence="1">GxxExxY protein</fullName>
    </submittedName>
</protein>
<dbReference type="NCBIfam" id="TIGR04256">
    <property type="entry name" value="GxxExxY"/>
    <property type="match status" value="1"/>
</dbReference>
<name>A0A532V505_UNCL8</name>
<dbReference type="Pfam" id="PF13366">
    <property type="entry name" value="PDDEXK_3"/>
    <property type="match status" value="1"/>
</dbReference>
<gene>
    <name evidence="1" type="ORF">CEE37_00905</name>
</gene>
<proteinExistence type="predicted"/>
<organism evidence="1 2">
    <name type="scientific">candidate division LCP-89 bacterium B3_LCP</name>
    <dbReference type="NCBI Taxonomy" id="2012998"/>
    <lineage>
        <taxon>Bacteria</taxon>
        <taxon>Pseudomonadati</taxon>
        <taxon>Bacteria division LCP-89</taxon>
    </lineage>
</organism>
<dbReference type="AlphaFoldDB" id="A0A532V505"/>
<dbReference type="Proteomes" id="UP000319619">
    <property type="component" value="Unassembled WGS sequence"/>
</dbReference>